<name>A0A0W0XTM9_9GAMM</name>
<organism evidence="1 2">
    <name type="scientific">Legionella quinlivanii</name>
    <dbReference type="NCBI Taxonomy" id="45073"/>
    <lineage>
        <taxon>Bacteria</taxon>
        <taxon>Pseudomonadati</taxon>
        <taxon>Pseudomonadota</taxon>
        <taxon>Gammaproteobacteria</taxon>
        <taxon>Legionellales</taxon>
        <taxon>Legionellaceae</taxon>
        <taxon>Legionella</taxon>
    </lineage>
</organism>
<dbReference type="AlphaFoldDB" id="A0A0W0XTM9"/>
<evidence type="ECO:0000313" key="2">
    <source>
        <dbReference type="Proteomes" id="UP000054618"/>
    </source>
</evidence>
<dbReference type="Proteomes" id="UP000054618">
    <property type="component" value="Unassembled WGS sequence"/>
</dbReference>
<dbReference type="PATRIC" id="fig|45073.5.peg.2298"/>
<sequence>MPLVEALKENNLELAISLILKGEELTADCVIAAYEAGYGKVLTNLFIDMDELIVTDAVLYKALT</sequence>
<dbReference type="EMBL" id="LNYS01000018">
    <property type="protein sequence ID" value="KTD47913.1"/>
    <property type="molecule type" value="Genomic_DNA"/>
</dbReference>
<proteinExistence type="predicted"/>
<reference evidence="1 2" key="1">
    <citation type="submission" date="2015-11" db="EMBL/GenBank/DDBJ databases">
        <title>Genomic analysis of 38 Legionella species identifies large and diverse effector repertoires.</title>
        <authorList>
            <person name="Burstein D."/>
            <person name="Amaro F."/>
            <person name="Zusman T."/>
            <person name="Lifshitz Z."/>
            <person name="Cohen O."/>
            <person name="Gilbert J.A."/>
            <person name="Pupko T."/>
            <person name="Shuman H.A."/>
            <person name="Segal G."/>
        </authorList>
    </citation>
    <scope>NUCLEOTIDE SEQUENCE [LARGE SCALE GENOMIC DNA]</scope>
    <source>
        <strain evidence="1 2">CDC#1442-AUS-E</strain>
    </source>
</reference>
<accession>A0A0W0XTM9</accession>
<gene>
    <name evidence="1" type="ORF">Lqui_2177</name>
</gene>
<comment type="caution">
    <text evidence="1">The sequence shown here is derived from an EMBL/GenBank/DDBJ whole genome shotgun (WGS) entry which is preliminary data.</text>
</comment>
<dbReference type="RefSeq" id="WP_058508268.1">
    <property type="nucleotide sequence ID" value="NZ_CAAAIK010000024.1"/>
</dbReference>
<evidence type="ECO:0008006" key="3">
    <source>
        <dbReference type="Google" id="ProtNLM"/>
    </source>
</evidence>
<dbReference type="STRING" id="45073.Lqui_2177"/>
<keyword evidence="2" id="KW-1185">Reference proteome</keyword>
<protein>
    <recommendedName>
        <fullName evidence="3">Ankyrin repeat protein</fullName>
    </recommendedName>
</protein>
<evidence type="ECO:0000313" key="1">
    <source>
        <dbReference type="EMBL" id="KTD47913.1"/>
    </source>
</evidence>